<dbReference type="Gene3D" id="1.10.238.10">
    <property type="entry name" value="EF-hand"/>
    <property type="match status" value="2"/>
</dbReference>
<dbReference type="RefSeq" id="XP_012939232.1">
    <property type="nucleotide sequence ID" value="XM_013083778.2"/>
</dbReference>
<evidence type="ECO:0000313" key="3">
    <source>
        <dbReference type="Proteomes" id="UP000694888"/>
    </source>
</evidence>
<evidence type="ECO:0000313" key="4">
    <source>
        <dbReference type="RefSeq" id="XP_012939232.1"/>
    </source>
</evidence>
<evidence type="ECO:0000256" key="1">
    <source>
        <dbReference type="ARBA" id="ARBA00022737"/>
    </source>
</evidence>
<sequence length="151" mass="17028">MALYFTENQIDEFKECFFFHARKGHISTEADLSIIIRSLNFSVTKDEVGKYFTQAIAGDGKIDFASFLNIMHEHSQVERRQSELKAALVAQDRNKRGTVDATQLRHILTNMGEKLSAREVDALFREAGVQPSGQININGFVDAIMTPSPDY</sequence>
<gene>
    <name evidence="4" type="primary">LOC106012066</name>
</gene>
<dbReference type="InterPro" id="IPR011992">
    <property type="entry name" value="EF-hand-dom_pair"/>
</dbReference>
<reference evidence="4" key="1">
    <citation type="submission" date="2025-08" db="UniProtKB">
        <authorList>
            <consortium name="RefSeq"/>
        </authorList>
    </citation>
    <scope>IDENTIFICATION</scope>
</reference>
<dbReference type="Proteomes" id="UP000694888">
    <property type="component" value="Unplaced"/>
</dbReference>
<dbReference type="InterPro" id="IPR050230">
    <property type="entry name" value="CALM/Myosin/TropC-like"/>
</dbReference>
<dbReference type="InterPro" id="IPR002048">
    <property type="entry name" value="EF_hand_dom"/>
</dbReference>
<dbReference type="Pfam" id="PF13833">
    <property type="entry name" value="EF-hand_8"/>
    <property type="match status" value="1"/>
</dbReference>
<name>A0ABM1A216_APLCA</name>
<dbReference type="PANTHER" id="PTHR23048">
    <property type="entry name" value="MYOSIN LIGHT CHAIN 1, 3"/>
    <property type="match status" value="1"/>
</dbReference>
<dbReference type="PANTHER" id="PTHR23048:SF0">
    <property type="entry name" value="CALMODULIN LIKE 3"/>
    <property type="match status" value="1"/>
</dbReference>
<organism evidence="3 4">
    <name type="scientific">Aplysia californica</name>
    <name type="common">California sea hare</name>
    <dbReference type="NCBI Taxonomy" id="6500"/>
    <lineage>
        <taxon>Eukaryota</taxon>
        <taxon>Metazoa</taxon>
        <taxon>Spiralia</taxon>
        <taxon>Lophotrochozoa</taxon>
        <taxon>Mollusca</taxon>
        <taxon>Gastropoda</taxon>
        <taxon>Heterobranchia</taxon>
        <taxon>Euthyneura</taxon>
        <taxon>Tectipleura</taxon>
        <taxon>Aplysiida</taxon>
        <taxon>Aplysioidea</taxon>
        <taxon>Aplysiidae</taxon>
        <taxon>Aplysia</taxon>
    </lineage>
</organism>
<dbReference type="SUPFAM" id="SSF47473">
    <property type="entry name" value="EF-hand"/>
    <property type="match status" value="1"/>
</dbReference>
<keyword evidence="3" id="KW-1185">Reference proteome</keyword>
<protein>
    <submittedName>
        <fullName evidence="4">Calmodulin-like protein 4</fullName>
    </submittedName>
</protein>
<dbReference type="PROSITE" id="PS50222">
    <property type="entry name" value="EF_HAND_2"/>
    <property type="match status" value="1"/>
</dbReference>
<proteinExistence type="predicted"/>
<accession>A0ABM1A216</accession>
<feature type="domain" description="EF-hand" evidence="2">
    <location>
        <begin position="79"/>
        <end position="114"/>
    </location>
</feature>
<dbReference type="GeneID" id="106012066"/>
<evidence type="ECO:0000259" key="2">
    <source>
        <dbReference type="PROSITE" id="PS50222"/>
    </source>
</evidence>
<keyword evidence="1" id="KW-0677">Repeat</keyword>